<keyword evidence="1" id="KW-0472">Membrane</keyword>
<feature type="transmembrane region" description="Helical" evidence="1">
    <location>
        <begin position="28"/>
        <end position="45"/>
    </location>
</feature>
<dbReference type="Pfam" id="PF03083">
    <property type="entry name" value="MtN3_slv"/>
    <property type="match status" value="1"/>
</dbReference>
<evidence type="ECO:0008006" key="4">
    <source>
        <dbReference type="Google" id="ProtNLM"/>
    </source>
</evidence>
<dbReference type="RefSeq" id="WP_041986172.1">
    <property type="nucleotide sequence ID" value="NZ_BOQI01000001.1"/>
</dbReference>
<dbReference type="Proteomes" id="UP000039370">
    <property type="component" value="Unassembled WGS sequence"/>
</dbReference>
<evidence type="ECO:0000256" key="1">
    <source>
        <dbReference type="SAM" id="Phobius"/>
    </source>
</evidence>
<feature type="transmembrane region" description="Helical" evidence="1">
    <location>
        <begin position="6"/>
        <end position="21"/>
    </location>
</feature>
<evidence type="ECO:0000313" key="2">
    <source>
        <dbReference type="EMBL" id="CEN50105.1"/>
    </source>
</evidence>
<protein>
    <recommendedName>
        <fullName evidence="4">Uroporphyrinogen decarboxylase</fullName>
    </recommendedName>
</protein>
<gene>
    <name evidence="2" type="ORF">CCAN11_2090006</name>
</gene>
<name>A0A0B7IEC3_9FLAO</name>
<accession>A0A0B7IEC3</accession>
<dbReference type="AlphaFoldDB" id="A0A0B7IEC3"/>
<reference evidence="3" key="1">
    <citation type="submission" date="2015-01" db="EMBL/GenBank/DDBJ databases">
        <authorList>
            <person name="MANFREDI Pablo"/>
        </authorList>
    </citation>
    <scope>NUCLEOTIDE SEQUENCE [LARGE SCALE GENOMIC DNA]</scope>
    <source>
        <strain evidence="3">Cc11</strain>
    </source>
</reference>
<dbReference type="GO" id="GO:0016020">
    <property type="term" value="C:membrane"/>
    <property type="evidence" value="ECO:0007669"/>
    <property type="project" value="InterPro"/>
</dbReference>
<dbReference type="Gene3D" id="1.20.1280.290">
    <property type="match status" value="1"/>
</dbReference>
<feature type="transmembrane region" description="Helical" evidence="1">
    <location>
        <begin position="51"/>
        <end position="68"/>
    </location>
</feature>
<proteinExistence type="predicted"/>
<dbReference type="EMBL" id="CDOK01000123">
    <property type="protein sequence ID" value="CEN50105.1"/>
    <property type="molecule type" value="Genomic_DNA"/>
</dbReference>
<dbReference type="InterPro" id="IPR004316">
    <property type="entry name" value="SWEET_rpt"/>
</dbReference>
<organism evidence="2 3">
    <name type="scientific">Capnocytophaga canimorsus</name>
    <dbReference type="NCBI Taxonomy" id="28188"/>
    <lineage>
        <taxon>Bacteria</taxon>
        <taxon>Pseudomonadati</taxon>
        <taxon>Bacteroidota</taxon>
        <taxon>Flavobacteriia</taxon>
        <taxon>Flavobacteriales</taxon>
        <taxon>Flavobacteriaceae</taxon>
        <taxon>Capnocytophaga</taxon>
    </lineage>
</organism>
<evidence type="ECO:0000313" key="3">
    <source>
        <dbReference type="Proteomes" id="UP000039370"/>
    </source>
</evidence>
<keyword evidence="1" id="KW-0812">Transmembrane</keyword>
<sequence length="83" mass="9515">MNWIDFVGYTASFFVVLSFLIKQNVSRIRLVNLVGCVLFVIYGIYINSIPIIVPNAFLVFVQLYYLLLHPKKDNSATNSENNI</sequence>
<keyword evidence="1" id="KW-1133">Transmembrane helix</keyword>